<keyword evidence="1" id="KW-0012">Acyltransferase</keyword>
<sequence length="142" mass="16173">MKWILRGREYLEKDDSFIIVSNHQSSLDILGIFDIWAIMDKCTVVAKKELFYAWPFGLAAWLAGLIFIDRMNSEKARKTMQDAAESVKAKRGKVMITALPPISTQGMTSNDVDKLIEHTRDVMIKTFHETSKQVAISHNVTQ</sequence>
<dbReference type="EMBL" id="CM043021">
    <property type="protein sequence ID" value="KAI4457480.1"/>
    <property type="molecule type" value="Genomic_DNA"/>
</dbReference>
<reference evidence="1" key="1">
    <citation type="submission" date="2022-04" db="EMBL/GenBank/DDBJ databases">
        <title>Chromosome-scale genome assembly of Holotrichia oblita Faldermann.</title>
        <authorList>
            <person name="Rongchong L."/>
        </authorList>
    </citation>
    <scope>NUCLEOTIDE SEQUENCE</scope>
    <source>
        <strain evidence="1">81SQS9</strain>
    </source>
</reference>
<protein>
    <submittedName>
        <fullName evidence="1">1-acyl-sn-glycerol-3-phosphate acyltransferase</fullName>
    </submittedName>
</protein>
<evidence type="ECO:0000313" key="1">
    <source>
        <dbReference type="EMBL" id="KAI4457480.1"/>
    </source>
</evidence>
<gene>
    <name evidence="1" type="ORF">MML48_7g00007029</name>
</gene>
<accession>A0ACB9SQJ4</accession>
<keyword evidence="1" id="KW-0808">Transferase</keyword>
<evidence type="ECO:0000313" key="2">
    <source>
        <dbReference type="Proteomes" id="UP001056778"/>
    </source>
</evidence>
<proteinExistence type="predicted"/>
<comment type="caution">
    <text evidence="1">The sequence shown here is derived from an EMBL/GenBank/DDBJ whole genome shotgun (WGS) entry which is preliminary data.</text>
</comment>
<name>A0ACB9SQJ4_HOLOL</name>
<organism evidence="1 2">
    <name type="scientific">Holotrichia oblita</name>
    <name type="common">Chafer beetle</name>
    <dbReference type="NCBI Taxonomy" id="644536"/>
    <lineage>
        <taxon>Eukaryota</taxon>
        <taxon>Metazoa</taxon>
        <taxon>Ecdysozoa</taxon>
        <taxon>Arthropoda</taxon>
        <taxon>Hexapoda</taxon>
        <taxon>Insecta</taxon>
        <taxon>Pterygota</taxon>
        <taxon>Neoptera</taxon>
        <taxon>Endopterygota</taxon>
        <taxon>Coleoptera</taxon>
        <taxon>Polyphaga</taxon>
        <taxon>Scarabaeiformia</taxon>
        <taxon>Scarabaeidae</taxon>
        <taxon>Melolonthinae</taxon>
        <taxon>Holotrichia</taxon>
    </lineage>
</organism>
<dbReference type="Proteomes" id="UP001056778">
    <property type="component" value="Chromosome 7"/>
</dbReference>
<keyword evidence="2" id="KW-1185">Reference proteome</keyword>